<keyword evidence="9" id="KW-0539">Nucleus</keyword>
<keyword evidence="5" id="KW-0346">Stress response</keyword>
<keyword evidence="7" id="KW-0238">DNA-binding</keyword>
<evidence type="ECO:0000259" key="13">
    <source>
        <dbReference type="PROSITE" id="PS00434"/>
    </source>
</evidence>
<protein>
    <recommendedName>
        <fullName evidence="13">HSF-type DNA-binding domain-containing protein</fullName>
    </recommendedName>
</protein>
<evidence type="ECO:0000256" key="12">
    <source>
        <dbReference type="SAM" id="MobiDB-lite"/>
    </source>
</evidence>
<evidence type="ECO:0000313" key="15">
    <source>
        <dbReference type="Proteomes" id="UP000604825"/>
    </source>
</evidence>
<comment type="similarity">
    <text evidence="10">Belongs to the HSF family.</text>
</comment>
<organism evidence="14 15">
    <name type="scientific">Miscanthus lutarioriparius</name>
    <dbReference type="NCBI Taxonomy" id="422564"/>
    <lineage>
        <taxon>Eukaryota</taxon>
        <taxon>Viridiplantae</taxon>
        <taxon>Streptophyta</taxon>
        <taxon>Embryophyta</taxon>
        <taxon>Tracheophyta</taxon>
        <taxon>Spermatophyta</taxon>
        <taxon>Magnoliopsida</taxon>
        <taxon>Liliopsida</taxon>
        <taxon>Poales</taxon>
        <taxon>Poaceae</taxon>
        <taxon>PACMAD clade</taxon>
        <taxon>Panicoideae</taxon>
        <taxon>Andropogonodae</taxon>
        <taxon>Andropogoneae</taxon>
        <taxon>Saccharinae</taxon>
        <taxon>Miscanthus</taxon>
    </lineage>
</organism>
<keyword evidence="4" id="KW-0805">Transcription regulation</keyword>
<accession>A0A811RW78</accession>
<feature type="compositionally biased region" description="Polar residues" evidence="12">
    <location>
        <begin position="325"/>
        <end position="338"/>
    </location>
</feature>
<reference evidence="14" key="1">
    <citation type="submission" date="2020-10" db="EMBL/GenBank/DDBJ databases">
        <authorList>
            <person name="Han B."/>
            <person name="Lu T."/>
            <person name="Zhao Q."/>
            <person name="Huang X."/>
            <person name="Zhao Y."/>
        </authorList>
    </citation>
    <scope>NUCLEOTIDE SEQUENCE</scope>
</reference>
<dbReference type="GO" id="GO:0000978">
    <property type="term" value="F:RNA polymerase II cis-regulatory region sequence-specific DNA binding"/>
    <property type="evidence" value="ECO:0007669"/>
    <property type="project" value="TreeGrafter"/>
</dbReference>
<dbReference type="GO" id="GO:0003700">
    <property type="term" value="F:DNA-binding transcription factor activity"/>
    <property type="evidence" value="ECO:0007669"/>
    <property type="project" value="InterPro"/>
</dbReference>
<keyword evidence="8" id="KW-0804">Transcription</keyword>
<dbReference type="GO" id="GO:0005634">
    <property type="term" value="C:nucleus"/>
    <property type="evidence" value="ECO:0007669"/>
    <property type="project" value="UniProtKB-SubCell"/>
</dbReference>
<dbReference type="PRINTS" id="PR00056">
    <property type="entry name" value="HSFDOMAIN"/>
</dbReference>
<evidence type="ECO:0000256" key="5">
    <source>
        <dbReference type="ARBA" id="ARBA00023016"/>
    </source>
</evidence>
<dbReference type="GO" id="GO:0006357">
    <property type="term" value="P:regulation of transcription by RNA polymerase II"/>
    <property type="evidence" value="ECO:0007669"/>
    <property type="project" value="TreeGrafter"/>
</dbReference>
<dbReference type="OrthoDB" id="60033at2759"/>
<name>A0A811RW78_9POAL</name>
<dbReference type="PANTHER" id="PTHR10015">
    <property type="entry name" value="HEAT SHOCK TRANSCRIPTION FACTOR"/>
    <property type="match status" value="1"/>
</dbReference>
<dbReference type="FunFam" id="1.10.10.10:FF:000057">
    <property type="entry name" value="Heat shock transcription factor 1"/>
    <property type="match status" value="1"/>
</dbReference>
<dbReference type="AlphaFoldDB" id="A0A811RW78"/>
<dbReference type="InterPro" id="IPR036390">
    <property type="entry name" value="WH_DNA-bd_sf"/>
</dbReference>
<dbReference type="PANTHER" id="PTHR10015:SF390">
    <property type="entry name" value="HEAT STRESS TRANSCRIPTION FACTOR A-4D"/>
    <property type="match status" value="1"/>
</dbReference>
<dbReference type="InterPro" id="IPR000232">
    <property type="entry name" value="HSF_DNA-bd"/>
</dbReference>
<keyword evidence="6 11" id="KW-0175">Coiled coil</keyword>
<comment type="caution">
    <text evidence="14">The sequence shown here is derived from an EMBL/GenBank/DDBJ whole genome shotgun (WGS) entry which is preliminary data.</text>
</comment>
<evidence type="ECO:0000256" key="4">
    <source>
        <dbReference type="ARBA" id="ARBA00023015"/>
    </source>
</evidence>
<dbReference type="SMART" id="SM00415">
    <property type="entry name" value="HSF"/>
    <property type="match status" value="1"/>
</dbReference>
<gene>
    <name evidence="14" type="ORF">NCGR_LOCUS57196</name>
</gene>
<evidence type="ECO:0000256" key="7">
    <source>
        <dbReference type="ARBA" id="ARBA00023125"/>
    </source>
</evidence>
<evidence type="ECO:0000256" key="3">
    <source>
        <dbReference type="ARBA" id="ARBA00022553"/>
    </source>
</evidence>
<evidence type="ECO:0000256" key="1">
    <source>
        <dbReference type="ARBA" id="ARBA00004123"/>
    </source>
</evidence>
<feature type="coiled-coil region" evidence="11">
    <location>
        <begin position="132"/>
        <end position="187"/>
    </location>
</feature>
<dbReference type="EMBL" id="CAJGYO010000017">
    <property type="protein sequence ID" value="CAD6333098.1"/>
    <property type="molecule type" value="Genomic_DNA"/>
</dbReference>
<dbReference type="Proteomes" id="UP000604825">
    <property type="component" value="Unassembled WGS sequence"/>
</dbReference>
<evidence type="ECO:0000256" key="10">
    <source>
        <dbReference type="RuleBase" id="RU004020"/>
    </source>
</evidence>
<dbReference type="SUPFAM" id="SSF46785">
    <property type="entry name" value="Winged helix' DNA-binding domain"/>
    <property type="match status" value="1"/>
</dbReference>
<proteinExistence type="inferred from homology"/>
<comment type="subcellular location">
    <subcellularLocation>
        <location evidence="1">Nucleus</location>
    </subcellularLocation>
</comment>
<feature type="region of interest" description="Disordered" evidence="12">
    <location>
        <begin position="372"/>
        <end position="395"/>
    </location>
</feature>
<dbReference type="PROSITE" id="PS00434">
    <property type="entry name" value="HSF_DOMAIN"/>
    <property type="match status" value="1"/>
</dbReference>
<feature type="domain" description="HSF-type DNA-binding" evidence="13">
    <location>
        <begin position="61"/>
        <end position="85"/>
    </location>
</feature>
<evidence type="ECO:0000313" key="14">
    <source>
        <dbReference type="EMBL" id="CAD6333098.1"/>
    </source>
</evidence>
<sequence length="462" mass="51445">MEGSNSHGGSGGGGGTSSPPPFLIKTYEMVEDPATNHVVSWGPGGASFVVWNPPDFSRELLPKYFKHNNFSSFIRQLNTYGFRKIDPERWEFANDDFIRGHTHLLKNIHRRKPVHSHSLQTQVNGPLAESERRELEDEINRLKYEKGLLLADLQRQNQQRCGINWQMQALESRLVQMEERQRNIVASLCDILQRHGVVPGSTTLVETAADHFSKKRRVPKIDFFVDDEPKVEEQQVPLFLQTVGAAETPGMSPIHLLNAEPFEKMELALMSLENFFERATHASPQDMYAGGAAEPPSPALSLGEMLSVSAPMDTSINLQSSACQNPFASTSGQDQSSCPLAEAEPPSYAQSPMQPMAQLHEYAAHRTAEVDMNSDTTTGDTSQDETTSETGGSHVPAKVNDVFWERFLTDEEGKSEAIEAKEDLKTAVDRSCLRLQDNVDQITEQMGQLDSAENHSYAPQNY</sequence>
<keyword evidence="3" id="KW-0597">Phosphoprotein</keyword>
<evidence type="ECO:0000256" key="6">
    <source>
        <dbReference type="ARBA" id="ARBA00023054"/>
    </source>
</evidence>
<keyword evidence="15" id="KW-1185">Reference proteome</keyword>
<feature type="region of interest" description="Disordered" evidence="12">
    <location>
        <begin position="1"/>
        <end position="21"/>
    </location>
</feature>
<evidence type="ECO:0000256" key="2">
    <source>
        <dbReference type="ARBA" id="ARBA00011233"/>
    </source>
</evidence>
<evidence type="ECO:0000256" key="9">
    <source>
        <dbReference type="ARBA" id="ARBA00023242"/>
    </source>
</evidence>
<dbReference type="GO" id="GO:0034605">
    <property type="term" value="P:cellular response to heat"/>
    <property type="evidence" value="ECO:0007669"/>
    <property type="project" value="TreeGrafter"/>
</dbReference>
<dbReference type="InterPro" id="IPR036388">
    <property type="entry name" value="WH-like_DNA-bd_sf"/>
</dbReference>
<dbReference type="Gene3D" id="1.10.10.10">
    <property type="entry name" value="Winged helix-like DNA-binding domain superfamily/Winged helix DNA-binding domain"/>
    <property type="match status" value="1"/>
</dbReference>
<feature type="region of interest" description="Disordered" evidence="12">
    <location>
        <begin position="325"/>
        <end position="351"/>
    </location>
</feature>
<evidence type="ECO:0000256" key="11">
    <source>
        <dbReference type="SAM" id="Coils"/>
    </source>
</evidence>
<comment type="subunit">
    <text evidence="2">Homotrimer.</text>
</comment>
<dbReference type="Pfam" id="PF00447">
    <property type="entry name" value="HSF_DNA-bind"/>
    <property type="match status" value="1"/>
</dbReference>
<feature type="compositionally biased region" description="Gly residues" evidence="12">
    <location>
        <begin position="1"/>
        <end position="16"/>
    </location>
</feature>
<evidence type="ECO:0000256" key="8">
    <source>
        <dbReference type="ARBA" id="ARBA00023163"/>
    </source>
</evidence>